<gene>
    <name evidence="1" type="ORF">HXK26_03995</name>
</gene>
<feature type="non-terminal residue" evidence="1">
    <location>
        <position position="157"/>
    </location>
</feature>
<comment type="caution">
    <text evidence="1">The sequence shown here is derived from an EMBL/GenBank/DDBJ whole genome shotgun (WGS) entry which is preliminary data.</text>
</comment>
<evidence type="ECO:0000313" key="1">
    <source>
        <dbReference type="EMBL" id="MBF4807837.1"/>
    </source>
</evidence>
<name>A0A930W1W1_9ACTN</name>
<organism evidence="1 2">
    <name type="scientific">Lancefieldella rimae</name>
    <dbReference type="NCBI Taxonomy" id="1383"/>
    <lineage>
        <taxon>Bacteria</taxon>
        <taxon>Bacillati</taxon>
        <taxon>Actinomycetota</taxon>
        <taxon>Coriobacteriia</taxon>
        <taxon>Coriobacteriales</taxon>
        <taxon>Atopobiaceae</taxon>
        <taxon>Lancefieldella</taxon>
    </lineage>
</organism>
<protein>
    <submittedName>
        <fullName evidence="1">Abi family protein</fullName>
    </submittedName>
</protein>
<proteinExistence type="predicted"/>
<evidence type="ECO:0000313" key="2">
    <source>
        <dbReference type="Proteomes" id="UP000698335"/>
    </source>
</evidence>
<sequence length="157" mass="19048">MGTYTKPWLSFEQQADLLINERGLIAERNNLIRHLANIGYYRLSGYWYIFKHQPKDDKDDMQDERFIEGTSFDQIWHLYIFDRQFRLIVLDAIERVEIYFRTQLAYELARETGTFGFLDASNLPRLNRDEYDKFIARCKDELRRSREPFAVHFKEAY</sequence>
<dbReference type="EMBL" id="JABZGW010000145">
    <property type="protein sequence ID" value="MBF4807837.1"/>
    <property type="molecule type" value="Genomic_DNA"/>
</dbReference>
<dbReference type="Proteomes" id="UP000698335">
    <property type="component" value="Unassembled WGS sequence"/>
</dbReference>
<dbReference type="InterPro" id="IPR011664">
    <property type="entry name" value="Abi_system_AbiD/AbiF-like"/>
</dbReference>
<accession>A0A930W1W1</accession>
<reference evidence="1" key="1">
    <citation type="submission" date="2020-04" db="EMBL/GenBank/DDBJ databases">
        <title>Deep metagenomics examines the oral microbiome during advanced dental caries in children, revealing novel taxa and co-occurrences with host molecules.</title>
        <authorList>
            <person name="Baker J.L."/>
            <person name="Morton J.T."/>
            <person name="Dinis M."/>
            <person name="Alvarez R."/>
            <person name="Tran N.C."/>
            <person name="Knight R."/>
            <person name="Edlund A."/>
        </authorList>
    </citation>
    <scope>NUCLEOTIDE SEQUENCE</scope>
    <source>
        <strain evidence="1">JCVI_38_bin.5</strain>
    </source>
</reference>
<dbReference type="AlphaFoldDB" id="A0A930W1W1"/>
<dbReference type="Pfam" id="PF07751">
    <property type="entry name" value="Abi_2"/>
    <property type="match status" value="1"/>
</dbReference>